<proteinExistence type="inferred from homology"/>
<dbReference type="InterPro" id="IPR025736">
    <property type="entry name" value="PucR_C-HTH_dom"/>
</dbReference>
<dbReference type="InterPro" id="IPR024096">
    <property type="entry name" value="NO_sig/Golgi_transp_ligand-bd"/>
</dbReference>
<dbReference type="InterPro" id="IPR004096">
    <property type="entry name" value="V4R"/>
</dbReference>
<organism evidence="3 4">
    <name type="scientific">Desulfoscipio gibsoniae DSM 7213</name>
    <dbReference type="NCBI Taxonomy" id="767817"/>
    <lineage>
        <taxon>Bacteria</taxon>
        <taxon>Bacillati</taxon>
        <taxon>Bacillota</taxon>
        <taxon>Clostridia</taxon>
        <taxon>Eubacteriales</taxon>
        <taxon>Desulfallaceae</taxon>
        <taxon>Desulfoscipio</taxon>
    </lineage>
</organism>
<protein>
    <submittedName>
        <fullName evidence="3">Sugar diacid utilization regulator</fullName>
    </submittedName>
</protein>
<dbReference type="Gene3D" id="3.30.450.40">
    <property type="match status" value="1"/>
</dbReference>
<name>R4KJN7_9FIRM</name>
<dbReference type="Pfam" id="PF02830">
    <property type="entry name" value="V4R"/>
    <property type="match status" value="1"/>
</dbReference>
<dbReference type="InterPro" id="IPR029016">
    <property type="entry name" value="GAF-like_dom_sf"/>
</dbReference>
<dbReference type="RefSeq" id="WP_006523064.1">
    <property type="nucleotide sequence ID" value="NC_021184.1"/>
</dbReference>
<accession>R4KJN7</accession>
<dbReference type="Gene3D" id="3.30.1380.20">
    <property type="entry name" value="Trafficking protein particle complex subunit 3"/>
    <property type="match status" value="1"/>
</dbReference>
<evidence type="ECO:0000313" key="4">
    <source>
        <dbReference type="Proteomes" id="UP000013520"/>
    </source>
</evidence>
<reference evidence="3 4" key="1">
    <citation type="submission" date="2012-01" db="EMBL/GenBank/DDBJ databases">
        <title>Complete sequence of Desulfotomaculum gibsoniae DSM 7213.</title>
        <authorList>
            <consortium name="US DOE Joint Genome Institute"/>
            <person name="Lucas S."/>
            <person name="Han J."/>
            <person name="Lapidus A."/>
            <person name="Cheng J.-F."/>
            <person name="Goodwin L."/>
            <person name="Pitluck S."/>
            <person name="Peters L."/>
            <person name="Ovchinnikova G."/>
            <person name="Teshima H."/>
            <person name="Detter J.C."/>
            <person name="Han C."/>
            <person name="Tapia R."/>
            <person name="Land M."/>
            <person name="Hauser L."/>
            <person name="Kyrpides N."/>
            <person name="Ivanova N."/>
            <person name="Pagani I."/>
            <person name="Parshina S."/>
            <person name="Plugge C."/>
            <person name="Muyzer G."/>
            <person name="Kuever J."/>
            <person name="Ivanova A."/>
            <person name="Nazina T."/>
            <person name="Klenk H.-P."/>
            <person name="Brambilla E."/>
            <person name="Spring S."/>
            <person name="Stams A.F."/>
            <person name="Woyke T."/>
        </authorList>
    </citation>
    <scope>NUCLEOTIDE SEQUENCE [LARGE SCALE GENOMIC DNA]</scope>
    <source>
        <strain evidence="3 4">DSM 7213</strain>
    </source>
</reference>
<dbReference type="EMBL" id="CP003273">
    <property type="protein sequence ID" value="AGL01822.1"/>
    <property type="molecule type" value="Genomic_DNA"/>
</dbReference>
<evidence type="ECO:0000256" key="1">
    <source>
        <dbReference type="ARBA" id="ARBA00006754"/>
    </source>
</evidence>
<dbReference type="Proteomes" id="UP000013520">
    <property type="component" value="Chromosome"/>
</dbReference>
<dbReference type="InterPro" id="IPR041522">
    <property type="entry name" value="CdaR_GGDEF"/>
</dbReference>
<dbReference type="Pfam" id="PF13556">
    <property type="entry name" value="HTH_30"/>
    <property type="match status" value="1"/>
</dbReference>
<dbReference type="InterPro" id="IPR042070">
    <property type="entry name" value="PucR_C-HTH_sf"/>
</dbReference>
<keyword evidence="4" id="KW-1185">Reference proteome</keyword>
<dbReference type="STRING" id="767817.Desgi_2408"/>
<dbReference type="PANTHER" id="PTHR33744:SF1">
    <property type="entry name" value="DNA-BINDING TRANSCRIPTIONAL ACTIVATOR ADER"/>
    <property type="match status" value="1"/>
</dbReference>
<dbReference type="eggNOG" id="COG2508">
    <property type="taxonomic scope" value="Bacteria"/>
</dbReference>
<sequence>MKQKFKLTELLDINKEDGIINFRGHRMLVFLSSYFYELRKEMIDSLGEDIVRGILARFGYRCGFNDATSFQNFPEFENDANWMLAGPLMHTLEGLVHASAKILEYDRQKGNFLMRGIWRNSYEAEHHLRLFGPDKEPVCWTLSGYASGFGTCFFGRQVICVETMCQGMGDPYCQFELRNIEAWNGAAMRNIDDLKQCLVEEAQRRVTLWRGMSNYVLERTNEILKEKLAELNKVNKLLNQEKGAMQKSAAIHNQLTTLVLEGQGLSGIVENLACIIDRTVLVADRFFQVMSCSKHLRESEVDIESIWRKVVTDPAVSKDLLAMDSGNHYSRLGFPVSNGTKSMVVVPIIAGNNHLGFVTALDEEKSLSKLDCIALEHAATVIALEMLKQKASFESELRIRENFFDSLLTGKYENEDIVLWRAKQLGLDLSKTYRLMSIDIELEEVVDNVKRQYKQVHMAENFFETVRYVFESICPGFFLSGNCNNTIGLLPVTVETKDTDINNLSTVLQRIETDLKTHLPEEYKWWVGIGSPCSRLSDFATSYHEARATIDIVKALNRKNRCLAYEKLGVFSLININVDRFRNFIRKVIGPLIDYDEKNNSQLVETLTLYFNNNCNVQRASRNGFLNSATMKYRLKRISEIANIDFSNSETILMVHLALKMIEGI</sequence>
<dbReference type="eggNOG" id="COG1719">
    <property type="taxonomic scope" value="Bacteria"/>
</dbReference>
<evidence type="ECO:0000313" key="3">
    <source>
        <dbReference type="EMBL" id="AGL01822.1"/>
    </source>
</evidence>
<dbReference type="AlphaFoldDB" id="R4KJN7"/>
<dbReference type="SUPFAM" id="SSF111126">
    <property type="entry name" value="Ligand-binding domain in the NO signalling and Golgi transport"/>
    <property type="match status" value="1"/>
</dbReference>
<feature type="domain" description="4-vinyl reductase 4VR" evidence="2">
    <location>
        <begin position="117"/>
        <end position="179"/>
    </location>
</feature>
<dbReference type="HOGENOM" id="CLU_026900_0_0_9"/>
<dbReference type="InterPro" id="IPR051448">
    <property type="entry name" value="CdaR-like_regulators"/>
</dbReference>
<gene>
    <name evidence="3" type="ORF">Desgi_2408</name>
</gene>
<comment type="similarity">
    <text evidence="1">Belongs to the CdaR family.</text>
</comment>
<dbReference type="KEGG" id="dgi:Desgi_2408"/>
<dbReference type="InterPro" id="IPR010523">
    <property type="entry name" value="XylR_N"/>
</dbReference>
<dbReference type="SMART" id="SM00989">
    <property type="entry name" value="V4R"/>
    <property type="match status" value="1"/>
</dbReference>
<dbReference type="PANTHER" id="PTHR33744">
    <property type="entry name" value="CARBOHYDRATE DIACID REGULATOR"/>
    <property type="match status" value="1"/>
</dbReference>
<dbReference type="Pfam" id="PF17853">
    <property type="entry name" value="GGDEF_2"/>
    <property type="match status" value="1"/>
</dbReference>
<evidence type="ECO:0000259" key="2">
    <source>
        <dbReference type="SMART" id="SM00989"/>
    </source>
</evidence>
<dbReference type="Pfam" id="PF06505">
    <property type="entry name" value="XylR_N"/>
    <property type="match status" value="1"/>
</dbReference>
<dbReference type="Gene3D" id="1.10.10.2840">
    <property type="entry name" value="PucR C-terminal helix-turn-helix domain"/>
    <property type="match status" value="1"/>
</dbReference>